<evidence type="ECO:0000256" key="1">
    <source>
        <dbReference type="SAM" id="Coils"/>
    </source>
</evidence>
<organism evidence="2 3">
    <name type="scientific">Ornithinibacillus halophilus</name>
    <dbReference type="NCBI Taxonomy" id="930117"/>
    <lineage>
        <taxon>Bacteria</taxon>
        <taxon>Bacillati</taxon>
        <taxon>Bacillota</taxon>
        <taxon>Bacilli</taxon>
        <taxon>Bacillales</taxon>
        <taxon>Bacillaceae</taxon>
        <taxon>Ornithinibacillus</taxon>
    </lineage>
</organism>
<sequence>MDKTLTVTEDDIKRYYELNNQKKDIQQEMNYLKKKFHQLLDESFGKEQKGEIQRGNYKLQRQIRSSVKYDDENTVKKLDELNLNDFVVEIRQPDTEKLESAIKLGLVEDKDFTDCKKTKITQTIVVKETFSR</sequence>
<accession>A0A1M5KC72</accession>
<proteinExistence type="predicted"/>
<evidence type="ECO:0000313" key="3">
    <source>
        <dbReference type="Proteomes" id="UP000183988"/>
    </source>
</evidence>
<gene>
    <name evidence="2" type="ORF">SAMN05216225_103723</name>
</gene>
<protein>
    <submittedName>
        <fullName evidence="2">Uncharacterized protein</fullName>
    </submittedName>
</protein>
<dbReference type="Proteomes" id="UP000183988">
    <property type="component" value="Unassembled WGS sequence"/>
</dbReference>
<keyword evidence="1" id="KW-0175">Coiled coil</keyword>
<dbReference type="OrthoDB" id="2704409at2"/>
<feature type="coiled-coil region" evidence="1">
    <location>
        <begin position="15"/>
        <end position="42"/>
    </location>
</feature>
<keyword evidence="3" id="KW-1185">Reference proteome</keyword>
<dbReference type="RefSeq" id="WP_084063344.1">
    <property type="nucleotide sequence ID" value="NZ_FQVW01000037.1"/>
</dbReference>
<name>A0A1M5KC72_9BACI</name>
<dbReference type="AlphaFoldDB" id="A0A1M5KC72"/>
<reference evidence="2 3" key="1">
    <citation type="submission" date="2016-11" db="EMBL/GenBank/DDBJ databases">
        <authorList>
            <person name="Jaros S."/>
            <person name="Januszkiewicz K."/>
            <person name="Wedrychowicz H."/>
        </authorList>
    </citation>
    <scope>NUCLEOTIDE SEQUENCE [LARGE SCALE GENOMIC DNA]</scope>
    <source>
        <strain evidence="2 3">IBRC-M 10683</strain>
    </source>
</reference>
<dbReference type="STRING" id="930117.SAMN05216225_103723"/>
<evidence type="ECO:0000313" key="2">
    <source>
        <dbReference type="EMBL" id="SHG50338.1"/>
    </source>
</evidence>
<dbReference type="EMBL" id="FQVW01000037">
    <property type="protein sequence ID" value="SHG50338.1"/>
    <property type="molecule type" value="Genomic_DNA"/>
</dbReference>